<gene>
    <name evidence="1" type="ORF">SAMN04488006_2389</name>
</gene>
<dbReference type="Pfam" id="PF07799">
    <property type="entry name" value="DUF1643"/>
    <property type="match status" value="1"/>
</dbReference>
<reference evidence="2" key="1">
    <citation type="submission" date="2016-10" db="EMBL/GenBank/DDBJ databases">
        <authorList>
            <person name="Varghese N."/>
            <person name="Submissions S."/>
        </authorList>
    </citation>
    <scope>NUCLEOTIDE SEQUENCE [LARGE SCALE GENOMIC DNA]</scope>
    <source>
        <strain evidence="2">DSM 24450</strain>
    </source>
</reference>
<evidence type="ECO:0008006" key="3">
    <source>
        <dbReference type="Google" id="ProtNLM"/>
    </source>
</evidence>
<dbReference type="Proteomes" id="UP000199312">
    <property type="component" value="Unassembled WGS sequence"/>
</dbReference>
<dbReference type="RefSeq" id="WP_090226915.1">
    <property type="nucleotide sequence ID" value="NZ_FOZP01000006.1"/>
</dbReference>
<evidence type="ECO:0000313" key="2">
    <source>
        <dbReference type="Proteomes" id="UP000199312"/>
    </source>
</evidence>
<dbReference type="InterPro" id="IPR012441">
    <property type="entry name" value="DUF1643"/>
</dbReference>
<dbReference type="EMBL" id="FOZP01000006">
    <property type="protein sequence ID" value="SFS63067.1"/>
    <property type="molecule type" value="Genomic_DNA"/>
</dbReference>
<dbReference type="OrthoDB" id="8478178at2"/>
<organism evidence="1 2">
    <name type="scientific">Lutibacter maritimus</name>
    <dbReference type="NCBI Taxonomy" id="593133"/>
    <lineage>
        <taxon>Bacteria</taxon>
        <taxon>Pseudomonadati</taxon>
        <taxon>Bacteroidota</taxon>
        <taxon>Flavobacteriia</taxon>
        <taxon>Flavobacteriales</taxon>
        <taxon>Flavobacteriaceae</taxon>
        <taxon>Lutibacter</taxon>
    </lineage>
</organism>
<sequence length="196" mass="23026">MIKNQFIITGLYYEELGFKFRKYLDIKKINSDICKPDIMVIMMNPGSSRPINGIDNNTEESLAIPDRTQDQIMEVMQNCDFEYARVLNLSDYREANSNEFYKMIPVLETEQISHSIFDESRKEDLQALWVNKVPVIFSWGVNPKLKSLALNAIKAINITNPIGWQKTDFKWAYYHPLPRIHKNQIEWVTLISKKLY</sequence>
<keyword evidence="2" id="KW-1185">Reference proteome</keyword>
<accession>A0A1I6REB2</accession>
<proteinExistence type="predicted"/>
<protein>
    <recommendedName>
        <fullName evidence="3">DUF1643 domain-containing protein</fullName>
    </recommendedName>
</protein>
<dbReference type="AlphaFoldDB" id="A0A1I6REB2"/>
<evidence type="ECO:0000313" key="1">
    <source>
        <dbReference type="EMBL" id="SFS63067.1"/>
    </source>
</evidence>
<name>A0A1I6REB2_9FLAO</name>
<dbReference type="STRING" id="593133.SAMN04488006_2389"/>